<accession>A0A6A0AJV3</accession>
<organism evidence="1 2">
    <name type="scientific">Haematococcus lacustris</name>
    <name type="common">Green alga</name>
    <name type="synonym">Haematococcus pluvialis</name>
    <dbReference type="NCBI Taxonomy" id="44745"/>
    <lineage>
        <taxon>Eukaryota</taxon>
        <taxon>Viridiplantae</taxon>
        <taxon>Chlorophyta</taxon>
        <taxon>core chlorophytes</taxon>
        <taxon>Chlorophyceae</taxon>
        <taxon>CS clade</taxon>
        <taxon>Chlamydomonadales</taxon>
        <taxon>Haematococcaceae</taxon>
        <taxon>Haematococcus</taxon>
    </lineage>
</organism>
<proteinExistence type="predicted"/>
<sequence length="96" mass="9627">MQSLACCGCDHLASLALSSMEAPAHGQPAAGAAGILAGAPQPCEPLPVGCSPAPHGPNTHFPSLRPGAKLTFGTSGLLQLAFPCPPTWQHHLGAAR</sequence>
<comment type="caution">
    <text evidence="1">The sequence shown here is derived from an EMBL/GenBank/DDBJ whole genome shotgun (WGS) entry which is preliminary data.</text>
</comment>
<protein>
    <submittedName>
        <fullName evidence="1">Uncharacterized protein</fullName>
    </submittedName>
</protein>
<name>A0A6A0AJV3_HAELA</name>
<reference evidence="1 2" key="1">
    <citation type="submission" date="2020-02" db="EMBL/GenBank/DDBJ databases">
        <title>Draft genome sequence of Haematococcus lacustris strain NIES-144.</title>
        <authorList>
            <person name="Morimoto D."/>
            <person name="Nakagawa S."/>
            <person name="Yoshida T."/>
            <person name="Sawayama S."/>
        </authorList>
    </citation>
    <scope>NUCLEOTIDE SEQUENCE [LARGE SCALE GENOMIC DNA]</scope>
    <source>
        <strain evidence="1 2">NIES-144</strain>
    </source>
</reference>
<dbReference type="Proteomes" id="UP000485058">
    <property type="component" value="Unassembled WGS sequence"/>
</dbReference>
<gene>
    <name evidence="1" type="ORF">HaLaN_32363</name>
</gene>
<evidence type="ECO:0000313" key="2">
    <source>
        <dbReference type="Proteomes" id="UP000485058"/>
    </source>
</evidence>
<evidence type="ECO:0000313" key="1">
    <source>
        <dbReference type="EMBL" id="GFH33052.1"/>
    </source>
</evidence>
<dbReference type="AlphaFoldDB" id="A0A6A0AJV3"/>
<keyword evidence="2" id="KW-1185">Reference proteome</keyword>
<dbReference type="EMBL" id="BLLF01007653">
    <property type="protein sequence ID" value="GFH33052.1"/>
    <property type="molecule type" value="Genomic_DNA"/>
</dbReference>